<evidence type="ECO:0000313" key="2">
    <source>
        <dbReference type="EMBL" id="AIE87267.1"/>
    </source>
</evidence>
<feature type="compositionally biased region" description="Basic and acidic residues" evidence="1">
    <location>
        <begin position="150"/>
        <end position="159"/>
    </location>
</feature>
<dbReference type="EMBL" id="CP007139">
    <property type="protein sequence ID" value="AIE87267.1"/>
    <property type="molecule type" value="Genomic_DNA"/>
</dbReference>
<proteinExistence type="predicted"/>
<evidence type="ECO:0000256" key="1">
    <source>
        <dbReference type="SAM" id="MobiDB-lite"/>
    </source>
</evidence>
<feature type="region of interest" description="Disordered" evidence="1">
    <location>
        <begin position="236"/>
        <end position="255"/>
    </location>
</feature>
<feature type="compositionally biased region" description="Polar residues" evidence="1">
    <location>
        <begin position="244"/>
        <end position="254"/>
    </location>
</feature>
<feature type="region of interest" description="Disordered" evidence="1">
    <location>
        <begin position="39"/>
        <end position="67"/>
    </location>
</feature>
<feature type="compositionally biased region" description="Polar residues" evidence="1">
    <location>
        <begin position="138"/>
        <end position="149"/>
    </location>
</feature>
<gene>
    <name evidence="2" type="ORF">OP10G_3899</name>
</gene>
<feature type="region of interest" description="Disordered" evidence="1">
    <location>
        <begin position="132"/>
        <end position="159"/>
    </location>
</feature>
<sequence>MGNTIYASFVDPSLAEKAAGALLDHGVRAEDISVVQSHEGAVESTNYGTETRTNIGSARSDGDNDLKNAGDGVVGEGHAAAHKVAEWGDRAVGGIAGAVGAEGTAARYDSAADQQRAKAGYDAHAAGREFNDAVDMPNTGSPYTTSHSMGTDRDSDIKNAGDAAVGETHAAGHKLAEGGDRLVGGIAGAVGAEGTAANYDAAANRQEMKAGIDAASARGQWDEASSDRPAIYTTSYAGDYPNDPNATANTTGSVTYPDRVDSAGDTEGAAKHGISTTTAADAGSGAKTGAAWGVGLGAVAAIASLLVPGFGWVVGGGALATALAGVAASAGAGAVAGAVTGYLKDQGVEEHIAAHYDNTITGGGALLAVTVPSGNVSETDARRILDKYGATNINAYESRGYLA</sequence>
<accession>A0A068NV70</accession>
<dbReference type="Proteomes" id="UP000027982">
    <property type="component" value="Chromosome"/>
</dbReference>
<keyword evidence="3" id="KW-1185">Reference proteome</keyword>
<protein>
    <submittedName>
        <fullName evidence="2">Uncharacterized protein</fullName>
    </submittedName>
</protein>
<organism evidence="2 3">
    <name type="scientific">Fimbriimonas ginsengisoli Gsoil 348</name>
    <dbReference type="NCBI Taxonomy" id="661478"/>
    <lineage>
        <taxon>Bacteria</taxon>
        <taxon>Bacillati</taxon>
        <taxon>Armatimonadota</taxon>
        <taxon>Fimbriimonadia</taxon>
        <taxon>Fimbriimonadales</taxon>
        <taxon>Fimbriimonadaceae</taxon>
        <taxon>Fimbriimonas</taxon>
    </lineage>
</organism>
<dbReference type="KEGG" id="fgi:OP10G_3899"/>
<dbReference type="HOGENOM" id="CLU_682864_0_0_0"/>
<reference evidence="2 3" key="1">
    <citation type="journal article" date="2014" name="PLoS ONE">
        <title>The first complete genome sequence of the class fimbriimonadia in the phylum armatimonadetes.</title>
        <authorList>
            <person name="Hu Z.Y."/>
            <person name="Wang Y.Z."/>
            <person name="Im W.T."/>
            <person name="Wang S.Y."/>
            <person name="Zhao G.P."/>
            <person name="Zheng H.J."/>
            <person name="Quan Z.X."/>
        </authorList>
    </citation>
    <scope>NUCLEOTIDE SEQUENCE [LARGE SCALE GENOMIC DNA]</scope>
    <source>
        <strain evidence="2">Gsoil 348</strain>
    </source>
</reference>
<dbReference type="STRING" id="661478.OP10G_3899"/>
<name>A0A068NV70_FIMGI</name>
<feature type="compositionally biased region" description="Polar residues" evidence="1">
    <location>
        <begin position="43"/>
        <end position="57"/>
    </location>
</feature>
<evidence type="ECO:0000313" key="3">
    <source>
        <dbReference type="Proteomes" id="UP000027982"/>
    </source>
</evidence>
<dbReference type="AlphaFoldDB" id="A0A068NV70"/>
<dbReference type="RefSeq" id="WP_025228821.1">
    <property type="nucleotide sequence ID" value="NZ_CP007139.1"/>
</dbReference>